<organism evidence="1 2">
    <name type="scientific">Candidatus Opimibacter skivensis</name>
    <dbReference type="NCBI Taxonomy" id="2982028"/>
    <lineage>
        <taxon>Bacteria</taxon>
        <taxon>Pseudomonadati</taxon>
        <taxon>Bacteroidota</taxon>
        <taxon>Saprospiria</taxon>
        <taxon>Saprospirales</taxon>
        <taxon>Saprospiraceae</taxon>
        <taxon>Candidatus Opimibacter</taxon>
    </lineage>
</organism>
<reference evidence="1 2" key="1">
    <citation type="submission" date="2020-10" db="EMBL/GenBank/DDBJ databases">
        <title>Connecting structure to function with the recovery of over 1000 high-quality activated sludge metagenome-assembled genomes encoding full-length rRNA genes using long-read sequencing.</title>
        <authorList>
            <person name="Singleton C.M."/>
            <person name="Petriglieri F."/>
            <person name="Kristensen J.M."/>
            <person name="Kirkegaard R.H."/>
            <person name="Michaelsen T.Y."/>
            <person name="Andersen M.H."/>
            <person name="Karst S.M."/>
            <person name="Dueholm M.S."/>
            <person name="Nielsen P.H."/>
            <person name="Albertsen M."/>
        </authorList>
    </citation>
    <scope>NUCLEOTIDE SEQUENCE [LARGE SCALE GENOMIC DNA]</scope>
    <source>
        <strain evidence="1">Ribe_18-Q3-R11-54_MAXAC.273</strain>
    </source>
</reference>
<evidence type="ECO:0000313" key="1">
    <source>
        <dbReference type="EMBL" id="MBK9982699.1"/>
    </source>
</evidence>
<accession>A0A9D7SXK8</accession>
<proteinExistence type="predicted"/>
<evidence type="ECO:0000313" key="2">
    <source>
        <dbReference type="Proteomes" id="UP000808337"/>
    </source>
</evidence>
<dbReference type="Proteomes" id="UP000808337">
    <property type="component" value="Unassembled WGS sequence"/>
</dbReference>
<comment type="caution">
    <text evidence="1">The sequence shown here is derived from an EMBL/GenBank/DDBJ whole genome shotgun (WGS) entry which is preliminary data.</text>
</comment>
<dbReference type="AlphaFoldDB" id="A0A9D7SXK8"/>
<protein>
    <submittedName>
        <fullName evidence="1">Uncharacterized protein</fullName>
    </submittedName>
</protein>
<name>A0A9D7SXK8_9BACT</name>
<gene>
    <name evidence="1" type="ORF">IPP15_09800</name>
</gene>
<dbReference type="EMBL" id="JADKGY010000006">
    <property type="protein sequence ID" value="MBK9982699.1"/>
    <property type="molecule type" value="Genomic_DNA"/>
</dbReference>
<sequence length="342" mass="40224">MKSTLFCFLFALNCLVLKGQTESFLQDIKQDSAVDLYLTLNWKDMERHKKDQTYLPAQVRLRTPHGDSLHLDLKVRTRGHMRLDICSYPPIKLKFDKSDLAKYSLSSLNEMDLVHHCQDGDQYNQYLLREYMCYKIFELISPYHFHVQLVRLHYENPAGAEAHETSYAFLVENPEELVDRLQAKLNKSKIVNSSAVERLAFLKMSLFEFMIGNTDWYIPARHNLEFIGVPGFKLLVTVPYDFDYSGLVDAPYAAHHESLKLSSVTVRYYQGWCQTDEEVKDAVKIFEDQKEKILGMCDHIQGLSERSKKYTREYLQDFFDIIENPRKFENQIMKHCDMWPTK</sequence>